<evidence type="ECO:0000256" key="15">
    <source>
        <dbReference type="ARBA" id="ARBA00048176"/>
    </source>
</evidence>
<reference evidence="18 19" key="1">
    <citation type="submission" date="2016-10" db="EMBL/GenBank/DDBJ databases">
        <authorList>
            <person name="de Groot N.N."/>
        </authorList>
    </citation>
    <scope>NUCLEOTIDE SEQUENCE [LARGE SCALE GENOMIC DNA]</scope>
    <source>
        <strain evidence="18 19">JCM 19513</strain>
    </source>
</reference>
<comment type="subunit">
    <text evidence="5 16">Heterotrimer of an alpha, a beta and a gamma subunit.</text>
</comment>
<keyword evidence="9 16" id="KW-1278">Translocase</keyword>
<dbReference type="NCBIfam" id="TIGR01195">
    <property type="entry name" value="oadG_fam"/>
    <property type="match status" value="1"/>
</dbReference>
<evidence type="ECO:0000256" key="7">
    <source>
        <dbReference type="ARBA" id="ARBA00022475"/>
    </source>
</evidence>
<dbReference type="EMBL" id="FOAS01000002">
    <property type="protein sequence ID" value="SEK40048.1"/>
    <property type="molecule type" value="Genomic_DNA"/>
</dbReference>
<evidence type="ECO:0000256" key="11">
    <source>
        <dbReference type="ARBA" id="ARBA00023053"/>
    </source>
</evidence>
<keyword evidence="10 16" id="KW-1133">Transmembrane helix</keyword>
<dbReference type="STRING" id="1429083.GCA_001885685_02914"/>
<comment type="function">
    <text evidence="2 16 17">Catalyzes the decarboxylation of oxaloacetate coupled to Na(+) translocation.</text>
</comment>
<keyword evidence="8 16" id="KW-0812">Transmembrane</keyword>
<dbReference type="AlphaFoldDB" id="A0A1H7GPL8"/>
<dbReference type="GO" id="GO:0015081">
    <property type="term" value="F:sodium ion transmembrane transporter activity"/>
    <property type="evidence" value="ECO:0007669"/>
    <property type="project" value="UniProtKB-UniRule"/>
</dbReference>
<organism evidence="18 19">
    <name type="scientific">Atopomonas hussainii</name>
    <dbReference type="NCBI Taxonomy" id="1429083"/>
    <lineage>
        <taxon>Bacteria</taxon>
        <taxon>Pseudomonadati</taxon>
        <taxon>Pseudomonadota</taxon>
        <taxon>Gammaproteobacteria</taxon>
        <taxon>Pseudomonadales</taxon>
        <taxon>Pseudomonadaceae</taxon>
        <taxon>Atopomonas</taxon>
    </lineage>
</organism>
<comment type="cofactor">
    <cofactor evidence="1 16 17">
        <name>Na(+)</name>
        <dbReference type="ChEBI" id="CHEBI:29101"/>
    </cofactor>
</comment>
<evidence type="ECO:0000256" key="6">
    <source>
        <dbReference type="ARBA" id="ARBA00022448"/>
    </source>
</evidence>
<keyword evidence="6 16" id="KW-0813">Transport</keyword>
<evidence type="ECO:0000256" key="1">
    <source>
        <dbReference type="ARBA" id="ARBA00001959"/>
    </source>
</evidence>
<dbReference type="InterPro" id="IPR005899">
    <property type="entry name" value="Na_pump_deCOase"/>
</dbReference>
<evidence type="ECO:0000256" key="13">
    <source>
        <dbReference type="ARBA" id="ARBA00023136"/>
    </source>
</evidence>
<name>A0A1H7GPL8_9GAMM</name>
<dbReference type="GO" id="GO:0015451">
    <property type="term" value="F:decarboxylation-driven active transmembrane transporter activity"/>
    <property type="evidence" value="ECO:0007669"/>
    <property type="project" value="UniProtKB-EC"/>
</dbReference>
<keyword evidence="19" id="KW-1185">Reference proteome</keyword>
<evidence type="ECO:0000256" key="2">
    <source>
        <dbReference type="ARBA" id="ARBA00003002"/>
    </source>
</evidence>
<keyword evidence="11 16" id="KW-0915">Sodium</keyword>
<dbReference type="RefSeq" id="WP_074864672.1">
    <property type="nucleotide sequence ID" value="NZ_FOAS01000002.1"/>
</dbReference>
<evidence type="ECO:0000256" key="17">
    <source>
        <dbReference type="RuleBase" id="RU004278"/>
    </source>
</evidence>
<proteinExistence type="inferred from homology"/>
<keyword evidence="12 16" id="KW-0406">Ion transport</keyword>
<feature type="transmembrane region" description="Helical" evidence="16 17">
    <location>
        <begin position="13"/>
        <end position="31"/>
    </location>
</feature>
<keyword evidence="14 16" id="KW-0739">Sodium transport</keyword>
<evidence type="ECO:0000256" key="3">
    <source>
        <dbReference type="ARBA" id="ARBA00004162"/>
    </source>
</evidence>
<protein>
    <recommendedName>
        <fullName evidence="16">Probable oxaloacetate decarboxylase gamma chain</fullName>
        <ecNumber evidence="16">7.2.4.2</ecNumber>
    </recommendedName>
</protein>
<dbReference type="Pfam" id="PF04277">
    <property type="entry name" value="OAD_gamma"/>
    <property type="match status" value="1"/>
</dbReference>
<evidence type="ECO:0000256" key="8">
    <source>
        <dbReference type="ARBA" id="ARBA00022692"/>
    </source>
</evidence>
<keyword evidence="13 16" id="KW-0472">Membrane</keyword>
<dbReference type="HAMAP" id="MF_00404">
    <property type="entry name" value="OadG"/>
    <property type="match status" value="1"/>
</dbReference>
<comment type="similarity">
    <text evidence="4 16 17">Belongs to the OadG family.</text>
</comment>
<dbReference type="GO" id="GO:0036376">
    <property type="term" value="P:sodium ion export across plasma membrane"/>
    <property type="evidence" value="ECO:0007669"/>
    <property type="project" value="InterPro"/>
</dbReference>
<evidence type="ECO:0000313" key="18">
    <source>
        <dbReference type="EMBL" id="SEK40048.1"/>
    </source>
</evidence>
<sequence length="87" mass="9132">MTANELLLEGFELMLLGMGIVFSFLILLIFATKAMSALVTRFAPTPAPVIKAAPKKVAAAGAAAPEQDAELLAVLQAAISQHRARRG</sequence>
<evidence type="ECO:0000256" key="9">
    <source>
        <dbReference type="ARBA" id="ARBA00022967"/>
    </source>
</evidence>
<dbReference type="GO" id="GO:0008948">
    <property type="term" value="F:oxaloacetate decarboxylase activity"/>
    <property type="evidence" value="ECO:0007669"/>
    <property type="project" value="UniProtKB-UniRule"/>
</dbReference>
<accession>A0A1H7GPL8</accession>
<evidence type="ECO:0000256" key="16">
    <source>
        <dbReference type="HAMAP-Rule" id="MF_00404"/>
    </source>
</evidence>
<evidence type="ECO:0000313" key="19">
    <source>
        <dbReference type="Proteomes" id="UP000185766"/>
    </source>
</evidence>
<comment type="subcellular location">
    <subcellularLocation>
        <location evidence="3 16 17">Cell membrane</location>
        <topology evidence="3 16 17">Single-pass membrane protein</topology>
    </subcellularLocation>
</comment>
<gene>
    <name evidence="16" type="primary">oadG</name>
    <name evidence="18" type="ORF">SAMN05216214_102148</name>
</gene>
<dbReference type="InterPro" id="IPR023424">
    <property type="entry name" value="OadG"/>
</dbReference>
<evidence type="ECO:0000256" key="10">
    <source>
        <dbReference type="ARBA" id="ARBA00022989"/>
    </source>
</evidence>
<evidence type="ECO:0000256" key="5">
    <source>
        <dbReference type="ARBA" id="ARBA00011869"/>
    </source>
</evidence>
<dbReference type="EC" id="7.2.4.2" evidence="16"/>
<comment type="catalytic activity">
    <reaction evidence="15 16 17">
        <text>oxaloacetate + 2 Na(+)(in) + H(+) = pyruvate + 2 Na(+)(out) + CO2</text>
        <dbReference type="Rhea" id="RHEA:57724"/>
        <dbReference type="ChEBI" id="CHEBI:15361"/>
        <dbReference type="ChEBI" id="CHEBI:15378"/>
        <dbReference type="ChEBI" id="CHEBI:16452"/>
        <dbReference type="ChEBI" id="CHEBI:16526"/>
        <dbReference type="ChEBI" id="CHEBI:29101"/>
        <dbReference type="EC" id="7.2.4.2"/>
    </reaction>
</comment>
<keyword evidence="7 16" id="KW-1003">Cell membrane</keyword>
<evidence type="ECO:0000256" key="14">
    <source>
        <dbReference type="ARBA" id="ARBA00023201"/>
    </source>
</evidence>
<dbReference type="Proteomes" id="UP000185766">
    <property type="component" value="Unassembled WGS sequence"/>
</dbReference>
<dbReference type="GO" id="GO:0005886">
    <property type="term" value="C:plasma membrane"/>
    <property type="evidence" value="ECO:0007669"/>
    <property type="project" value="UniProtKB-SubCell"/>
</dbReference>
<evidence type="ECO:0000256" key="4">
    <source>
        <dbReference type="ARBA" id="ARBA00005844"/>
    </source>
</evidence>
<evidence type="ECO:0000256" key="12">
    <source>
        <dbReference type="ARBA" id="ARBA00023065"/>
    </source>
</evidence>